<dbReference type="EMBL" id="CP043869">
    <property type="protein sequence ID" value="QEQ97419.1"/>
    <property type="molecule type" value="Genomic_DNA"/>
</dbReference>
<dbReference type="OrthoDB" id="2786695at2"/>
<feature type="domain" description="ABC-three component systems C-terminal" evidence="1">
    <location>
        <begin position="278"/>
        <end position="401"/>
    </location>
</feature>
<proteinExistence type="predicted"/>
<evidence type="ECO:0000313" key="2">
    <source>
        <dbReference type="EMBL" id="QEQ97419.1"/>
    </source>
</evidence>
<dbReference type="KEGG" id="ncu:F0U83_12225"/>
<gene>
    <name evidence="2" type="ORF">F0U83_12225</name>
</gene>
<organism evidence="2 3">
    <name type="scientific">Neptunomonas concharum</name>
    <dbReference type="NCBI Taxonomy" id="1031538"/>
    <lineage>
        <taxon>Bacteria</taxon>
        <taxon>Pseudomonadati</taxon>
        <taxon>Pseudomonadota</taxon>
        <taxon>Gammaproteobacteria</taxon>
        <taxon>Oceanospirillales</taxon>
        <taxon>Oceanospirillaceae</taxon>
        <taxon>Neptunomonas</taxon>
    </lineage>
</organism>
<dbReference type="RefSeq" id="WP_138986940.1">
    <property type="nucleotide sequence ID" value="NZ_CP043869.1"/>
</dbReference>
<sequence>MTGKPHTEKTSAAGTIAGFDYQYYYFLYKLLTLKKGETIGFELLDDVHTQLDNDHLVLIQIKHTIQRKVDGTTANLTELDPDLWKTLHNWSAVIKDRNDGREHPAEQKAFVEKTSFVLATNKSFSSTNDFLSNLSKFQDKTLKFENIKKYLIGLRGSAESEETQKYIDSVINLDEPVLKEFLNSIKSDLKVDQIIEKCKTALEEKDVNPKSIDSLFNQLDSVVRQDIFLNFSNSKKLIYTFEERALKFRRYFAIANNPELKIQKFDGGLPNSIEEQIFIKQLLDIEDIDLSEQEIIQNYTRYRLMLESNLSKWVEEGQLTSEEIKVFEDEIFRQWETEYRSSYRRKDNPDEYIDIAHKILKAMRDKELSISGQKLLSDMSHGGLYSLSNKPKIGWLKNWEETYK</sequence>
<protein>
    <recommendedName>
        <fullName evidence="1">ABC-three component systems C-terminal domain-containing protein</fullName>
    </recommendedName>
</protein>
<name>A0A5P1RCM3_9GAMM</name>
<evidence type="ECO:0000313" key="3">
    <source>
        <dbReference type="Proteomes" id="UP000324760"/>
    </source>
</evidence>
<dbReference type="AlphaFoldDB" id="A0A5P1RCM3"/>
<dbReference type="Pfam" id="PF20283">
    <property type="entry name" value="CTD7"/>
    <property type="match status" value="1"/>
</dbReference>
<keyword evidence="3" id="KW-1185">Reference proteome</keyword>
<reference evidence="2 3" key="1">
    <citation type="journal article" date="2019" name="Biochem. Eng. J.">
        <title>Metabolic engineering of the marine bacteria Neptunomonas concharum for the production of acetoin and meso-2,3-butanediol from acetate.</title>
        <authorList>
            <person name="Li W."/>
            <person name="Pu N."/>
            <person name="Liu C.-X."/>
            <person name="Yuan Q.-P."/>
            <person name="Li Z.-J."/>
        </authorList>
    </citation>
    <scope>NUCLEOTIDE SEQUENCE [LARGE SCALE GENOMIC DNA]</scope>
    <source>
        <strain evidence="2 3">JCM17730</strain>
    </source>
</reference>
<dbReference type="Proteomes" id="UP000324760">
    <property type="component" value="Chromosome"/>
</dbReference>
<dbReference type="InterPro" id="IPR046913">
    <property type="entry name" value="ABC-3C_CTD7"/>
</dbReference>
<evidence type="ECO:0000259" key="1">
    <source>
        <dbReference type="Pfam" id="PF20283"/>
    </source>
</evidence>
<accession>A0A5P1RCM3</accession>